<dbReference type="GO" id="GO:0016150">
    <property type="term" value="F:translation release factor activity, codon nonspecific"/>
    <property type="evidence" value="ECO:0007669"/>
    <property type="project" value="TreeGrafter"/>
</dbReference>
<evidence type="ECO:0000256" key="5">
    <source>
        <dbReference type="SAM" id="MobiDB-lite"/>
    </source>
</evidence>
<protein>
    <recommendedName>
        <fullName evidence="3">Large ribosomal subunit protein mL62</fullName>
        <ecNumber evidence="1">3.1.1.29</ecNumber>
    </recommendedName>
    <alternativeName>
        <fullName evidence="4">Peptidyl-tRNA hydrolase ICT1, mitochondrial</fullName>
    </alternativeName>
</protein>
<organism evidence="7 8">
    <name type="scientific">Rhynocoris fuscipes</name>
    <dbReference type="NCBI Taxonomy" id="488301"/>
    <lineage>
        <taxon>Eukaryota</taxon>
        <taxon>Metazoa</taxon>
        <taxon>Ecdysozoa</taxon>
        <taxon>Arthropoda</taxon>
        <taxon>Hexapoda</taxon>
        <taxon>Insecta</taxon>
        <taxon>Pterygota</taxon>
        <taxon>Neoptera</taxon>
        <taxon>Paraneoptera</taxon>
        <taxon>Hemiptera</taxon>
        <taxon>Heteroptera</taxon>
        <taxon>Panheteroptera</taxon>
        <taxon>Cimicomorpha</taxon>
        <taxon>Reduviidae</taxon>
        <taxon>Harpactorinae</taxon>
        <taxon>Harpactorini</taxon>
        <taxon>Rhynocoris</taxon>
    </lineage>
</organism>
<evidence type="ECO:0000256" key="2">
    <source>
        <dbReference type="ARBA" id="ARBA00038225"/>
    </source>
</evidence>
<dbReference type="AlphaFoldDB" id="A0AAW1CLB4"/>
<keyword evidence="8" id="KW-1185">Reference proteome</keyword>
<dbReference type="PROSITE" id="PS00745">
    <property type="entry name" value="RF_PROK_I"/>
    <property type="match status" value="1"/>
</dbReference>
<dbReference type="InterPro" id="IPR052104">
    <property type="entry name" value="Mito_Release_Factor_mL62"/>
</dbReference>
<comment type="similarity">
    <text evidence="2">Belongs to the prokaryotic/mitochondrial release factor family. Mitochondrion-specific ribosomal protein mL62 subfamily.</text>
</comment>
<feature type="region of interest" description="Disordered" evidence="5">
    <location>
        <begin position="139"/>
        <end position="163"/>
    </location>
</feature>
<evidence type="ECO:0000256" key="1">
    <source>
        <dbReference type="ARBA" id="ARBA00013260"/>
    </source>
</evidence>
<evidence type="ECO:0000313" key="8">
    <source>
        <dbReference type="Proteomes" id="UP001461498"/>
    </source>
</evidence>
<dbReference type="PANTHER" id="PTHR11075:SF54">
    <property type="entry name" value="LARGE RIBOSOMAL SUBUNIT PROTEIN ML62"/>
    <property type="match status" value="1"/>
</dbReference>
<dbReference type="GO" id="GO:0004045">
    <property type="term" value="F:peptidyl-tRNA hydrolase activity"/>
    <property type="evidence" value="ECO:0007669"/>
    <property type="project" value="UniProtKB-EC"/>
</dbReference>
<evidence type="ECO:0000259" key="6">
    <source>
        <dbReference type="PROSITE" id="PS00745"/>
    </source>
</evidence>
<proteinExistence type="inferred from homology"/>
<dbReference type="GO" id="GO:0070126">
    <property type="term" value="P:mitochondrial translational termination"/>
    <property type="evidence" value="ECO:0007669"/>
    <property type="project" value="TreeGrafter"/>
</dbReference>
<dbReference type="FunFam" id="3.30.160.20:FF:000046">
    <property type="entry name" value="Peptidyl-tRNA hydrolase ICT1"/>
    <property type="match status" value="1"/>
</dbReference>
<dbReference type="EMBL" id="JAPXFL010000011">
    <property type="protein sequence ID" value="KAK9499232.1"/>
    <property type="molecule type" value="Genomic_DNA"/>
</dbReference>
<gene>
    <name evidence="7" type="ORF">O3M35_002308</name>
</gene>
<comment type="caution">
    <text evidence="7">The sequence shown here is derived from an EMBL/GenBank/DDBJ whole genome shotgun (WGS) entry which is preliminary data.</text>
</comment>
<sequence length="182" mass="20887">MNLFLNILRSASTYKSSISLANLYPKSSLSFTNPVKIPQNASGFSGYIPIEKLDITYSRSSGPGGQNVNKVETKVDIRFHVESADWLNEDIKKKLILRHKNRINKDGFLIVKSDKTRSQLYNQADAITVLREMIRKAAEPVSTGPSEETVHMLRKRKERANRERLTEKRLHSLKKQSRQEIF</sequence>
<evidence type="ECO:0000313" key="7">
    <source>
        <dbReference type="EMBL" id="KAK9499232.1"/>
    </source>
</evidence>
<dbReference type="InterPro" id="IPR000352">
    <property type="entry name" value="Pep_chain_release_fac_I"/>
</dbReference>
<evidence type="ECO:0000256" key="3">
    <source>
        <dbReference type="ARBA" id="ARBA00039441"/>
    </source>
</evidence>
<accession>A0AAW1CLB4</accession>
<dbReference type="Pfam" id="PF00472">
    <property type="entry name" value="RF-1"/>
    <property type="match status" value="1"/>
</dbReference>
<dbReference type="Proteomes" id="UP001461498">
    <property type="component" value="Unassembled WGS sequence"/>
</dbReference>
<evidence type="ECO:0000256" key="4">
    <source>
        <dbReference type="ARBA" id="ARBA00041531"/>
    </source>
</evidence>
<dbReference type="NCBIfam" id="NF006718">
    <property type="entry name" value="PRK09256.1"/>
    <property type="match status" value="1"/>
</dbReference>
<name>A0AAW1CLB4_9HEMI</name>
<dbReference type="GO" id="GO:0005762">
    <property type="term" value="C:mitochondrial large ribosomal subunit"/>
    <property type="evidence" value="ECO:0007669"/>
    <property type="project" value="TreeGrafter"/>
</dbReference>
<reference evidence="7 8" key="1">
    <citation type="submission" date="2022-12" db="EMBL/GenBank/DDBJ databases">
        <title>Chromosome-level genome assembly of true bugs.</title>
        <authorList>
            <person name="Ma L."/>
            <person name="Li H."/>
        </authorList>
    </citation>
    <scope>NUCLEOTIDE SEQUENCE [LARGE SCALE GENOMIC DNA]</scope>
    <source>
        <strain evidence="7">Lab_2022b</strain>
    </source>
</reference>
<dbReference type="SUPFAM" id="SSF110916">
    <property type="entry name" value="Peptidyl-tRNA hydrolase domain-like"/>
    <property type="match status" value="1"/>
</dbReference>
<dbReference type="EC" id="3.1.1.29" evidence="1"/>
<dbReference type="PANTHER" id="PTHR11075">
    <property type="entry name" value="PEPTIDE CHAIN RELEASE FACTOR"/>
    <property type="match status" value="1"/>
</dbReference>
<dbReference type="Gene3D" id="3.30.160.20">
    <property type="match status" value="1"/>
</dbReference>
<feature type="domain" description="Prokaryotic-type class I peptide chain release factors" evidence="6">
    <location>
        <begin position="59"/>
        <end position="75"/>
    </location>
</feature>